<dbReference type="GO" id="GO:0016020">
    <property type="term" value="C:membrane"/>
    <property type="evidence" value="ECO:0007669"/>
    <property type="project" value="UniProtKB-SubCell"/>
</dbReference>
<dbReference type="PANTHER" id="PTHR11206">
    <property type="entry name" value="MULTIDRUG RESISTANCE PROTEIN"/>
    <property type="match status" value="1"/>
</dbReference>
<dbReference type="InterPro" id="IPR045069">
    <property type="entry name" value="MATE_euk"/>
</dbReference>
<evidence type="ECO:0000256" key="1">
    <source>
        <dbReference type="ARBA" id="ARBA00004141"/>
    </source>
</evidence>
<reference evidence="7" key="2">
    <citation type="journal article" date="2020" name="Nat. Commun.">
        <title>Large-scale genome sequencing of mycorrhizal fungi provides insights into the early evolution of symbiotic traits.</title>
        <authorList>
            <person name="Miyauchi S."/>
            <person name="Kiss E."/>
            <person name="Kuo A."/>
            <person name="Drula E."/>
            <person name="Kohler A."/>
            <person name="Sanchez-Garcia M."/>
            <person name="Morin E."/>
            <person name="Andreopoulos B."/>
            <person name="Barry K.W."/>
            <person name="Bonito G."/>
            <person name="Buee M."/>
            <person name="Carver A."/>
            <person name="Chen C."/>
            <person name="Cichocki N."/>
            <person name="Clum A."/>
            <person name="Culley D."/>
            <person name="Crous P.W."/>
            <person name="Fauchery L."/>
            <person name="Girlanda M."/>
            <person name="Hayes R.D."/>
            <person name="Keri Z."/>
            <person name="LaButti K."/>
            <person name="Lipzen A."/>
            <person name="Lombard V."/>
            <person name="Magnuson J."/>
            <person name="Maillard F."/>
            <person name="Murat C."/>
            <person name="Nolan M."/>
            <person name="Ohm R.A."/>
            <person name="Pangilinan J."/>
            <person name="Pereira M.F."/>
            <person name="Perotto S."/>
            <person name="Peter M."/>
            <person name="Pfister S."/>
            <person name="Riley R."/>
            <person name="Sitrit Y."/>
            <person name="Stielow J.B."/>
            <person name="Szollosi G."/>
            <person name="Zifcakova L."/>
            <person name="Stursova M."/>
            <person name="Spatafora J.W."/>
            <person name="Tedersoo L."/>
            <person name="Vaario L.M."/>
            <person name="Yamada A."/>
            <person name="Yan M."/>
            <person name="Wang P."/>
            <person name="Xu J."/>
            <person name="Bruns T."/>
            <person name="Baldrian P."/>
            <person name="Vilgalys R."/>
            <person name="Dunand C."/>
            <person name="Henrissat B."/>
            <person name="Grigoriev I.V."/>
            <person name="Hibbett D."/>
            <person name="Nagy L.G."/>
            <person name="Martin F.M."/>
        </authorList>
    </citation>
    <scope>NUCLEOTIDE SEQUENCE</scope>
    <source>
        <strain evidence="7">BED1</strain>
    </source>
</reference>
<evidence type="ECO:0000256" key="6">
    <source>
        <dbReference type="SAM" id="Phobius"/>
    </source>
</evidence>
<keyword evidence="4 6" id="KW-1133">Transmembrane helix</keyword>
<dbReference type="Pfam" id="PF01554">
    <property type="entry name" value="MatE"/>
    <property type="match status" value="2"/>
</dbReference>
<feature type="transmembrane region" description="Helical" evidence="6">
    <location>
        <begin position="254"/>
        <end position="278"/>
    </location>
</feature>
<dbReference type="GO" id="GO:0015297">
    <property type="term" value="F:antiporter activity"/>
    <property type="evidence" value="ECO:0007669"/>
    <property type="project" value="InterPro"/>
</dbReference>
<keyword evidence="3 6" id="KW-0812">Transmembrane</keyword>
<comment type="caution">
    <text evidence="7">The sequence shown here is derived from an EMBL/GenBank/DDBJ whole genome shotgun (WGS) entry which is preliminary data.</text>
</comment>
<dbReference type="EMBL" id="WHUW01000001">
    <property type="protein sequence ID" value="KAF8452418.1"/>
    <property type="molecule type" value="Genomic_DNA"/>
</dbReference>
<feature type="transmembrane region" description="Helical" evidence="6">
    <location>
        <begin position="330"/>
        <end position="348"/>
    </location>
</feature>
<evidence type="ECO:0000256" key="5">
    <source>
        <dbReference type="ARBA" id="ARBA00023136"/>
    </source>
</evidence>
<feature type="transmembrane region" description="Helical" evidence="6">
    <location>
        <begin position="360"/>
        <end position="379"/>
    </location>
</feature>
<feature type="transmembrane region" description="Helical" evidence="6">
    <location>
        <begin position="105"/>
        <end position="124"/>
    </location>
</feature>
<dbReference type="CDD" id="cd13132">
    <property type="entry name" value="MATE_eukaryotic"/>
    <property type="match status" value="1"/>
</dbReference>
<protein>
    <submittedName>
        <fullName evidence="7">Mate-domain-containing protein</fullName>
    </submittedName>
</protein>
<feature type="transmembrane region" description="Helical" evidence="6">
    <location>
        <begin position="144"/>
        <end position="161"/>
    </location>
</feature>
<keyword evidence="8" id="KW-1185">Reference proteome</keyword>
<dbReference type="Proteomes" id="UP001194468">
    <property type="component" value="Unassembled WGS sequence"/>
</dbReference>
<evidence type="ECO:0000313" key="7">
    <source>
        <dbReference type="EMBL" id="KAF8452418.1"/>
    </source>
</evidence>
<keyword evidence="5 6" id="KW-0472">Membrane</keyword>
<comment type="subcellular location">
    <subcellularLocation>
        <location evidence="1">Membrane</location>
        <topology evidence="1">Multi-pass membrane protein</topology>
    </subcellularLocation>
</comment>
<dbReference type="AlphaFoldDB" id="A0AAD4C9G7"/>
<sequence length="418" mass="45750">MSLVSVSSKGCPAPWTLSFRAHGLPNQPQLVGLWTQRMVVLQIIILIPIYMVWFNAEALLLALRQDPEVARYASIYLKWASLSLPAYSFNCISRRYFQAQGLFDVPARIIFFVAPINILLSYTLVWGPDPIRLGFVGAPIATSISYNLISVASVFYGIFFVKRTAWHPISSRCLTSLGTLARLSMGGVGQVVSEWWSWELVGLAASFLGPIPLATQSVLLSTVSSTFQVPYALGVATSVRIGNLLGEKNANRAGVAASASMFICICLALLLSGVLVAFRATWAYMFNGDPAVVTLVAAMIPLVALAQFFDQCGAVLSGILRSRGKQTLGALINISAFYCIGTPVSLWLAFKQNWGLPGLWWGLTIGMAWAVIFGSYFCMLTDWENEVERVMARLAVDKGYEQERRDEEYVYAGGCDGS</sequence>
<name>A0AAD4C9G7_BOLED</name>
<evidence type="ECO:0000256" key="4">
    <source>
        <dbReference type="ARBA" id="ARBA00022989"/>
    </source>
</evidence>
<evidence type="ECO:0000256" key="2">
    <source>
        <dbReference type="ARBA" id="ARBA00010199"/>
    </source>
</evidence>
<comment type="similarity">
    <text evidence="2">Belongs to the multi antimicrobial extrusion (MATE) (TC 2.A.66.1) family.</text>
</comment>
<feature type="transmembrane region" description="Helical" evidence="6">
    <location>
        <begin position="290"/>
        <end position="309"/>
    </location>
</feature>
<organism evidence="7 8">
    <name type="scientific">Boletus edulis BED1</name>
    <dbReference type="NCBI Taxonomy" id="1328754"/>
    <lineage>
        <taxon>Eukaryota</taxon>
        <taxon>Fungi</taxon>
        <taxon>Dikarya</taxon>
        <taxon>Basidiomycota</taxon>
        <taxon>Agaricomycotina</taxon>
        <taxon>Agaricomycetes</taxon>
        <taxon>Agaricomycetidae</taxon>
        <taxon>Boletales</taxon>
        <taxon>Boletineae</taxon>
        <taxon>Boletaceae</taxon>
        <taxon>Boletoideae</taxon>
        <taxon>Boletus</taxon>
    </lineage>
</organism>
<dbReference type="GO" id="GO:1990961">
    <property type="term" value="P:xenobiotic detoxification by transmembrane export across the plasma membrane"/>
    <property type="evidence" value="ECO:0007669"/>
    <property type="project" value="InterPro"/>
</dbReference>
<dbReference type="NCBIfam" id="TIGR00797">
    <property type="entry name" value="matE"/>
    <property type="match status" value="1"/>
</dbReference>
<evidence type="ECO:0000313" key="8">
    <source>
        <dbReference type="Proteomes" id="UP001194468"/>
    </source>
</evidence>
<feature type="transmembrane region" description="Helical" evidence="6">
    <location>
        <begin position="39"/>
        <end position="63"/>
    </location>
</feature>
<dbReference type="InterPro" id="IPR002528">
    <property type="entry name" value="MATE_fam"/>
</dbReference>
<reference evidence="7" key="1">
    <citation type="submission" date="2019-10" db="EMBL/GenBank/DDBJ databases">
        <authorList>
            <consortium name="DOE Joint Genome Institute"/>
            <person name="Kuo A."/>
            <person name="Miyauchi S."/>
            <person name="Kiss E."/>
            <person name="Drula E."/>
            <person name="Kohler A."/>
            <person name="Sanchez-Garcia M."/>
            <person name="Andreopoulos B."/>
            <person name="Barry K.W."/>
            <person name="Bonito G."/>
            <person name="Buee M."/>
            <person name="Carver A."/>
            <person name="Chen C."/>
            <person name="Cichocki N."/>
            <person name="Clum A."/>
            <person name="Culley D."/>
            <person name="Crous P.W."/>
            <person name="Fauchery L."/>
            <person name="Girlanda M."/>
            <person name="Hayes R."/>
            <person name="Keri Z."/>
            <person name="LaButti K."/>
            <person name="Lipzen A."/>
            <person name="Lombard V."/>
            <person name="Magnuson J."/>
            <person name="Maillard F."/>
            <person name="Morin E."/>
            <person name="Murat C."/>
            <person name="Nolan M."/>
            <person name="Ohm R."/>
            <person name="Pangilinan J."/>
            <person name="Pereira M."/>
            <person name="Perotto S."/>
            <person name="Peter M."/>
            <person name="Riley R."/>
            <person name="Sitrit Y."/>
            <person name="Stielow B."/>
            <person name="Szollosi G."/>
            <person name="Zifcakova L."/>
            <person name="Stursova M."/>
            <person name="Spatafora J.W."/>
            <person name="Tedersoo L."/>
            <person name="Vaario L.-M."/>
            <person name="Yamada A."/>
            <person name="Yan M."/>
            <person name="Wang P."/>
            <person name="Xu J."/>
            <person name="Bruns T."/>
            <person name="Baldrian P."/>
            <person name="Vilgalys R."/>
            <person name="Henrissat B."/>
            <person name="Grigoriev I.V."/>
            <person name="Hibbett D."/>
            <person name="Nagy L.G."/>
            <person name="Martin F.M."/>
        </authorList>
    </citation>
    <scope>NUCLEOTIDE SEQUENCE</scope>
    <source>
        <strain evidence="7">BED1</strain>
    </source>
</reference>
<proteinExistence type="inferred from homology"/>
<evidence type="ECO:0000256" key="3">
    <source>
        <dbReference type="ARBA" id="ARBA00022692"/>
    </source>
</evidence>
<dbReference type="GO" id="GO:0042910">
    <property type="term" value="F:xenobiotic transmembrane transporter activity"/>
    <property type="evidence" value="ECO:0007669"/>
    <property type="project" value="InterPro"/>
</dbReference>
<accession>A0AAD4C9G7</accession>
<gene>
    <name evidence="7" type="ORF">L210DRAFT_2032696</name>
</gene>